<dbReference type="Pfam" id="PF05940">
    <property type="entry name" value="NnrS"/>
    <property type="match status" value="1"/>
</dbReference>
<evidence type="ECO:0000313" key="2">
    <source>
        <dbReference type="EMBL" id="BAW80118.1"/>
    </source>
</evidence>
<proteinExistence type="predicted"/>
<accession>A0A1Q2SLV5</accession>
<feature type="transmembrane region" description="Helical" evidence="1">
    <location>
        <begin position="323"/>
        <end position="342"/>
    </location>
</feature>
<dbReference type="RefSeq" id="WP_096526699.1">
    <property type="nucleotide sequence ID" value="NZ_AP014836.1"/>
</dbReference>
<feature type="transmembrane region" description="Helical" evidence="1">
    <location>
        <begin position="97"/>
        <end position="117"/>
    </location>
</feature>
<keyword evidence="1" id="KW-0472">Membrane</keyword>
<dbReference type="InterPro" id="IPR010266">
    <property type="entry name" value="NnrS"/>
</dbReference>
<feature type="transmembrane region" description="Helical" evidence="1">
    <location>
        <begin position="45"/>
        <end position="65"/>
    </location>
</feature>
<evidence type="ECO:0000256" key="1">
    <source>
        <dbReference type="SAM" id="Phobius"/>
    </source>
</evidence>
<feature type="transmembrane region" description="Helical" evidence="1">
    <location>
        <begin position="129"/>
        <end position="150"/>
    </location>
</feature>
<protein>
    <submittedName>
        <fullName evidence="2">NnrS family protein</fullName>
    </submittedName>
</protein>
<dbReference type="OrthoDB" id="6372248at2"/>
<keyword evidence="1" id="KW-0812">Transmembrane</keyword>
<feature type="transmembrane region" description="Helical" evidence="1">
    <location>
        <begin position="223"/>
        <end position="241"/>
    </location>
</feature>
<dbReference type="KEGG" id="ntt:TAO_0748"/>
<keyword evidence="1" id="KW-1133">Transmembrane helix</keyword>
<feature type="transmembrane region" description="Helical" evidence="1">
    <location>
        <begin position="70"/>
        <end position="91"/>
    </location>
</feature>
<reference evidence="2 3" key="1">
    <citation type="journal article" date="2017" name="ISME J.">
        <title>An acid-tolerant ammonia-oxidizing ?-proteobacterium from soil.</title>
        <authorList>
            <person name="Hayatsu M."/>
            <person name="Tago K."/>
            <person name="Uchiyama I."/>
            <person name="Toyoda A."/>
            <person name="Wang Y."/>
            <person name="Shimomura Y."/>
            <person name="Okubo T."/>
            <person name="Kurisu F."/>
            <person name="Hirono Y."/>
            <person name="Nonaka K."/>
            <person name="Akiyama H."/>
            <person name="Itoh T."/>
            <person name="Takami H."/>
        </authorList>
    </citation>
    <scope>NUCLEOTIDE SEQUENCE [LARGE SCALE GENOMIC DNA]</scope>
    <source>
        <strain evidence="2 3">TAO100</strain>
    </source>
</reference>
<feature type="transmembrane region" description="Helical" evidence="1">
    <location>
        <begin position="199"/>
        <end position="217"/>
    </location>
</feature>
<feature type="transmembrane region" description="Helical" evidence="1">
    <location>
        <begin position="12"/>
        <end position="33"/>
    </location>
</feature>
<dbReference type="Proteomes" id="UP000243679">
    <property type="component" value="Chromosome"/>
</dbReference>
<dbReference type="AlphaFoldDB" id="A0A1Q2SLV5"/>
<feature type="transmembrane region" description="Helical" evidence="1">
    <location>
        <begin position="348"/>
        <end position="368"/>
    </location>
</feature>
<sequence length="381" mass="41861">MLEPRKDKTVSADVLFFPVAAAFSAVIVPLWMMTLQGWIPIPSPYWHGHEMLFGYGFAVVSGYLITRVSLVMLSGLFLSWFAARLAALGLIGDNLVASLPGLIFVGLVVYLIAPPFLRAAKKAENRVFGPLFMAMGACELIYQLGAIEIFSGVRFYALLITVDLFSLLLLLMGGRMIASAMAGHFYRTGQFLIARVQPRLERIAIILMISMILLDFIPKAAPLAGVFALGAAVITIVRIGRWQVWRIINYPHLWGLILGYTWLALGLALKGFMQIFGNSLSLVEALHGITIGAIGTLTLVVMARTRLQRNRQGLEHFEDIGMAALLVSLAALLRLSASLAGSDYTLSLLWASAIAWFFAFSQLLYCLIINYPKKPSTMDSV</sequence>
<evidence type="ECO:0000313" key="3">
    <source>
        <dbReference type="Proteomes" id="UP000243679"/>
    </source>
</evidence>
<dbReference type="EMBL" id="AP014836">
    <property type="protein sequence ID" value="BAW80118.1"/>
    <property type="molecule type" value="Genomic_DNA"/>
</dbReference>
<name>A0A1Q2SLV5_9GAMM</name>
<gene>
    <name evidence="2" type="ORF">TAO_0748</name>
</gene>
<organism evidence="2 3">
    <name type="scientific">Candidatus Nitrosoglobus terrae</name>
    <dbReference type="NCBI Taxonomy" id="1630141"/>
    <lineage>
        <taxon>Bacteria</taxon>
        <taxon>Pseudomonadati</taxon>
        <taxon>Pseudomonadota</taxon>
        <taxon>Gammaproteobacteria</taxon>
        <taxon>Chromatiales</taxon>
        <taxon>Chromatiaceae</taxon>
        <taxon>Candidatus Nitrosoglobus</taxon>
    </lineage>
</organism>
<feature type="transmembrane region" description="Helical" evidence="1">
    <location>
        <begin position="156"/>
        <end position="178"/>
    </location>
</feature>
<feature type="transmembrane region" description="Helical" evidence="1">
    <location>
        <begin position="253"/>
        <end position="273"/>
    </location>
</feature>
<feature type="transmembrane region" description="Helical" evidence="1">
    <location>
        <begin position="285"/>
        <end position="303"/>
    </location>
</feature>
<keyword evidence="3" id="KW-1185">Reference proteome</keyword>